<dbReference type="InterPro" id="IPR034161">
    <property type="entry name" value="Pepsin-like_plant"/>
</dbReference>
<dbReference type="InterPro" id="IPR001969">
    <property type="entry name" value="Aspartic_peptidase_AS"/>
</dbReference>
<organism evidence="11 12">
    <name type="scientific">Acacia crassicarpa</name>
    <name type="common">northern wattle</name>
    <dbReference type="NCBI Taxonomy" id="499986"/>
    <lineage>
        <taxon>Eukaryota</taxon>
        <taxon>Viridiplantae</taxon>
        <taxon>Streptophyta</taxon>
        <taxon>Embryophyta</taxon>
        <taxon>Tracheophyta</taxon>
        <taxon>Spermatophyta</taxon>
        <taxon>Magnoliopsida</taxon>
        <taxon>eudicotyledons</taxon>
        <taxon>Gunneridae</taxon>
        <taxon>Pentapetalae</taxon>
        <taxon>rosids</taxon>
        <taxon>fabids</taxon>
        <taxon>Fabales</taxon>
        <taxon>Fabaceae</taxon>
        <taxon>Caesalpinioideae</taxon>
        <taxon>mimosoid clade</taxon>
        <taxon>Acacieae</taxon>
        <taxon>Acacia</taxon>
    </lineage>
</organism>
<dbReference type="InterPro" id="IPR021109">
    <property type="entry name" value="Peptidase_aspartic_dom_sf"/>
</dbReference>
<dbReference type="GO" id="GO:0006508">
    <property type="term" value="P:proteolysis"/>
    <property type="evidence" value="ECO:0007669"/>
    <property type="project" value="UniProtKB-KW"/>
</dbReference>
<keyword evidence="6" id="KW-0325">Glycoprotein</keyword>
<dbReference type="InterPro" id="IPR051708">
    <property type="entry name" value="Plant_Aspart_Prot_A1"/>
</dbReference>
<dbReference type="Pfam" id="PF14543">
    <property type="entry name" value="TAXi_N"/>
    <property type="match status" value="1"/>
</dbReference>
<keyword evidence="2 8" id="KW-0645">Protease</keyword>
<feature type="domain" description="Peptidase A1" evidence="10">
    <location>
        <begin position="102"/>
        <end position="445"/>
    </location>
</feature>
<dbReference type="FunFam" id="2.40.70.10:FF:000016">
    <property type="entry name" value="Probable aspartic protease At2g35615"/>
    <property type="match status" value="1"/>
</dbReference>
<protein>
    <recommendedName>
        <fullName evidence="10">Peptidase A1 domain-containing protein</fullName>
    </recommendedName>
</protein>
<evidence type="ECO:0000313" key="12">
    <source>
        <dbReference type="Proteomes" id="UP001293593"/>
    </source>
</evidence>
<evidence type="ECO:0000256" key="1">
    <source>
        <dbReference type="ARBA" id="ARBA00007447"/>
    </source>
</evidence>
<dbReference type="PANTHER" id="PTHR47967">
    <property type="entry name" value="OS07G0603500 PROTEIN-RELATED"/>
    <property type="match status" value="1"/>
</dbReference>
<evidence type="ECO:0000256" key="6">
    <source>
        <dbReference type="ARBA" id="ARBA00023180"/>
    </source>
</evidence>
<dbReference type="InterPro" id="IPR033121">
    <property type="entry name" value="PEPTIDASE_A1"/>
</dbReference>
<evidence type="ECO:0000256" key="5">
    <source>
        <dbReference type="ARBA" id="ARBA00022801"/>
    </source>
</evidence>
<dbReference type="CDD" id="cd05476">
    <property type="entry name" value="pepsin_A_like_plant"/>
    <property type="match status" value="1"/>
</dbReference>
<keyword evidence="12" id="KW-1185">Reference proteome</keyword>
<dbReference type="GO" id="GO:0005576">
    <property type="term" value="C:extracellular region"/>
    <property type="evidence" value="ECO:0007669"/>
    <property type="project" value="TreeGrafter"/>
</dbReference>
<evidence type="ECO:0000256" key="2">
    <source>
        <dbReference type="ARBA" id="ARBA00022670"/>
    </source>
</evidence>
<dbReference type="SUPFAM" id="SSF50630">
    <property type="entry name" value="Acid proteases"/>
    <property type="match status" value="1"/>
</dbReference>
<dbReference type="Gene3D" id="2.40.70.10">
    <property type="entry name" value="Acid Proteases"/>
    <property type="match status" value="2"/>
</dbReference>
<dbReference type="PROSITE" id="PS00141">
    <property type="entry name" value="ASP_PROTEASE"/>
    <property type="match status" value="2"/>
</dbReference>
<evidence type="ECO:0000259" key="10">
    <source>
        <dbReference type="PROSITE" id="PS51767"/>
    </source>
</evidence>
<keyword evidence="5 8" id="KW-0378">Hydrolase</keyword>
<feature type="active site" evidence="7">
    <location>
        <position position="328"/>
    </location>
</feature>
<dbReference type="AlphaFoldDB" id="A0AAE1MGX9"/>
<dbReference type="GO" id="GO:0004190">
    <property type="term" value="F:aspartic-type endopeptidase activity"/>
    <property type="evidence" value="ECO:0007669"/>
    <property type="project" value="UniProtKB-KW"/>
</dbReference>
<evidence type="ECO:0000256" key="4">
    <source>
        <dbReference type="ARBA" id="ARBA00022750"/>
    </source>
</evidence>
<dbReference type="InterPro" id="IPR032861">
    <property type="entry name" value="TAXi_N"/>
</dbReference>
<name>A0AAE1MGX9_9FABA</name>
<dbReference type="Pfam" id="PF14541">
    <property type="entry name" value="TAXi_C"/>
    <property type="match status" value="1"/>
</dbReference>
<keyword evidence="3 9" id="KW-0732">Signal</keyword>
<dbReference type="PROSITE" id="PS51767">
    <property type="entry name" value="PEPTIDASE_A1"/>
    <property type="match status" value="1"/>
</dbReference>
<feature type="chain" id="PRO_5041998609" description="Peptidase A1 domain-containing protein" evidence="9">
    <location>
        <begin position="21"/>
        <end position="452"/>
    </location>
</feature>
<dbReference type="InterPro" id="IPR032799">
    <property type="entry name" value="TAXi_C"/>
</dbReference>
<gene>
    <name evidence="11" type="ORF">QN277_025778</name>
</gene>
<dbReference type="FunFam" id="2.40.70.10:FF:000029">
    <property type="entry name" value="Aspartyl protease family protein"/>
    <property type="match status" value="1"/>
</dbReference>
<dbReference type="Proteomes" id="UP001293593">
    <property type="component" value="Unassembled WGS sequence"/>
</dbReference>
<dbReference type="InterPro" id="IPR001461">
    <property type="entry name" value="Aspartic_peptidase_A1"/>
</dbReference>
<comment type="similarity">
    <text evidence="1 8">Belongs to the peptidase A1 family.</text>
</comment>
<evidence type="ECO:0000313" key="11">
    <source>
        <dbReference type="EMBL" id="KAK4264625.1"/>
    </source>
</evidence>
<feature type="signal peptide" evidence="9">
    <location>
        <begin position="1"/>
        <end position="20"/>
    </location>
</feature>
<reference evidence="11" key="1">
    <citation type="submission" date="2023-10" db="EMBL/GenBank/DDBJ databases">
        <title>Chromosome-level genome of the transformable northern wattle, Acacia crassicarpa.</title>
        <authorList>
            <person name="Massaro I."/>
            <person name="Sinha N.R."/>
            <person name="Poethig S."/>
            <person name="Leichty A.R."/>
        </authorList>
    </citation>
    <scope>NUCLEOTIDE SEQUENCE</scope>
    <source>
        <strain evidence="11">Acra3RX</strain>
        <tissue evidence="11">Leaf</tissue>
    </source>
</reference>
<dbReference type="EMBL" id="JAWXYG010000008">
    <property type="protein sequence ID" value="KAK4264625.1"/>
    <property type="molecule type" value="Genomic_DNA"/>
</dbReference>
<accession>A0AAE1MGX9</accession>
<sequence>MASISLFFLLLLFLVHLSSSTSRSRSLITTSDIKPIRLNLHHVDSAKNLTKLERLQHGIKRGQARLQRFNSMILAASSQSSSSTSENSDHLEAPVYAGRGAYLLTLSIGTPPKSYPAVLDTGSDLIWTQCKPCSHCYDQPTPIFDPKHSSSFSKLSCSSNLCSVLPSSSCDKNTCNYLYSYGDNSFTKGFLASETFTFGENKKDQVSVNNVGFGCGEDNEGDGLDQASGLVGLGRGPLSLISQLDEPRFSYCLTSMDDSSATGKLFLGSFPSSKEETLAAATSLLTNPTLSSFYYLPLEGISVGENRLDIDKSIFDIKEDGSGGVIIDSGTTITYLEQEAYEALKKEFISQTNLPVDTSNSTGLDLCFSLPSDSSSEVKVPSKLVFHFKGADLELPTENYMVADSSSNVACLAMGASSGLSIFGNIQQQNVVVNYDVQKETISFLPTQCDSL</sequence>
<evidence type="ECO:0000256" key="8">
    <source>
        <dbReference type="RuleBase" id="RU000454"/>
    </source>
</evidence>
<dbReference type="PRINTS" id="PR00792">
    <property type="entry name" value="PEPSIN"/>
</dbReference>
<evidence type="ECO:0000256" key="9">
    <source>
        <dbReference type="SAM" id="SignalP"/>
    </source>
</evidence>
<feature type="active site" evidence="7">
    <location>
        <position position="120"/>
    </location>
</feature>
<proteinExistence type="inferred from homology"/>
<evidence type="ECO:0000256" key="7">
    <source>
        <dbReference type="PIRSR" id="PIRSR601461-1"/>
    </source>
</evidence>
<comment type="caution">
    <text evidence="11">The sequence shown here is derived from an EMBL/GenBank/DDBJ whole genome shotgun (WGS) entry which is preliminary data.</text>
</comment>
<dbReference type="PANTHER" id="PTHR47967:SF23">
    <property type="entry name" value="OS04G0448300 PROTEIN"/>
    <property type="match status" value="1"/>
</dbReference>
<evidence type="ECO:0000256" key="3">
    <source>
        <dbReference type="ARBA" id="ARBA00022729"/>
    </source>
</evidence>
<keyword evidence="4 8" id="KW-0064">Aspartyl protease</keyword>